<dbReference type="PANTHER" id="PTHR10094">
    <property type="entry name" value="STEROL CARRIER PROTEIN 2 SCP-2 FAMILY PROTEIN"/>
    <property type="match status" value="1"/>
</dbReference>
<dbReference type="SUPFAM" id="SSF55718">
    <property type="entry name" value="SCP-like"/>
    <property type="match status" value="1"/>
</dbReference>
<dbReference type="AlphaFoldDB" id="A0AAF3FFR3"/>
<dbReference type="InterPro" id="IPR036527">
    <property type="entry name" value="SCP2_sterol-bd_dom_sf"/>
</dbReference>
<proteinExistence type="predicted"/>
<name>A0AAF3FFR3_9BILA</name>
<feature type="domain" description="SCP2" evidence="1">
    <location>
        <begin position="12"/>
        <end position="113"/>
    </location>
</feature>
<dbReference type="Gene3D" id="3.30.1050.10">
    <property type="entry name" value="SCP2 sterol-binding domain"/>
    <property type="match status" value="1"/>
</dbReference>
<protein>
    <submittedName>
        <fullName evidence="3">SCP2 domain-containing protein</fullName>
    </submittedName>
</protein>
<reference evidence="3" key="1">
    <citation type="submission" date="2024-02" db="UniProtKB">
        <authorList>
            <consortium name="WormBaseParasite"/>
        </authorList>
    </citation>
    <scope>IDENTIFICATION</scope>
</reference>
<organism evidence="2 3">
    <name type="scientific">Mesorhabditis belari</name>
    <dbReference type="NCBI Taxonomy" id="2138241"/>
    <lineage>
        <taxon>Eukaryota</taxon>
        <taxon>Metazoa</taxon>
        <taxon>Ecdysozoa</taxon>
        <taxon>Nematoda</taxon>
        <taxon>Chromadorea</taxon>
        <taxon>Rhabditida</taxon>
        <taxon>Rhabditina</taxon>
        <taxon>Rhabditomorpha</taxon>
        <taxon>Rhabditoidea</taxon>
        <taxon>Rhabditidae</taxon>
        <taxon>Mesorhabditinae</taxon>
        <taxon>Mesorhabditis</taxon>
    </lineage>
</organism>
<dbReference type="InterPro" id="IPR003033">
    <property type="entry name" value="SCP2_sterol-bd_dom"/>
</dbReference>
<dbReference type="WBParaSite" id="MBELARI_LOCUS5885">
    <property type="protein sequence ID" value="MBELARI_LOCUS5885"/>
    <property type="gene ID" value="MBELARI_LOCUS5885"/>
</dbReference>
<sequence>MPDVELESQFLLNQMIENLPKNQALVKKINAVMLMNFEKDGKLAKQYTFDFRVKSPSIHEGDDGNANVTINTDDADFVKLCFGQLDTAKAFMTRRIRITGNMALLQRIQAVLKSVQNNSAKEKSKL</sequence>
<dbReference type="GO" id="GO:0005829">
    <property type="term" value="C:cytosol"/>
    <property type="evidence" value="ECO:0007669"/>
    <property type="project" value="TreeGrafter"/>
</dbReference>
<evidence type="ECO:0000259" key="1">
    <source>
        <dbReference type="Pfam" id="PF02036"/>
    </source>
</evidence>
<dbReference type="Pfam" id="PF02036">
    <property type="entry name" value="SCP2"/>
    <property type="match status" value="1"/>
</dbReference>
<dbReference type="PANTHER" id="PTHR10094:SF25">
    <property type="entry name" value="SCP2 STEROL-BINDING DOMAIN-CONTAINING PROTEIN 1"/>
    <property type="match status" value="1"/>
</dbReference>
<dbReference type="Proteomes" id="UP000887575">
    <property type="component" value="Unassembled WGS sequence"/>
</dbReference>
<evidence type="ECO:0000313" key="2">
    <source>
        <dbReference type="Proteomes" id="UP000887575"/>
    </source>
</evidence>
<keyword evidence="2" id="KW-1185">Reference proteome</keyword>
<accession>A0AAF3FFR3</accession>
<evidence type="ECO:0000313" key="3">
    <source>
        <dbReference type="WBParaSite" id="MBELARI_LOCUS5885"/>
    </source>
</evidence>